<name>A0AAV3XUT2_9GAST</name>
<gene>
    <name evidence="2" type="ORF">PoB_000075700</name>
</gene>
<evidence type="ECO:0000313" key="2">
    <source>
        <dbReference type="EMBL" id="GFN74251.1"/>
    </source>
</evidence>
<dbReference type="Proteomes" id="UP000735302">
    <property type="component" value="Unassembled WGS sequence"/>
</dbReference>
<protein>
    <recommendedName>
        <fullName evidence="4">G-protein coupled receptors family 1 profile domain-containing protein</fullName>
    </recommendedName>
</protein>
<reference evidence="2 3" key="1">
    <citation type="journal article" date="2021" name="Elife">
        <title>Chloroplast acquisition without the gene transfer in kleptoplastic sea slugs, Plakobranchus ocellatus.</title>
        <authorList>
            <person name="Maeda T."/>
            <person name="Takahashi S."/>
            <person name="Yoshida T."/>
            <person name="Shimamura S."/>
            <person name="Takaki Y."/>
            <person name="Nagai Y."/>
            <person name="Toyoda A."/>
            <person name="Suzuki Y."/>
            <person name="Arimoto A."/>
            <person name="Ishii H."/>
            <person name="Satoh N."/>
            <person name="Nishiyama T."/>
            <person name="Hasebe M."/>
            <person name="Maruyama T."/>
            <person name="Minagawa J."/>
            <person name="Obokata J."/>
            <person name="Shigenobu S."/>
        </authorList>
    </citation>
    <scope>NUCLEOTIDE SEQUENCE [LARGE SCALE GENOMIC DNA]</scope>
</reference>
<sequence>MAMEKMMVSALDMAPDVKEIGSVVISITPGTTNRTAITFLLEDGAGFRAGLDLDRRWSSNSSGKAVDHQPRDPRFDYQSGPNQIFIAPLCPPSTKWSCPRLPAVYTPTIWRPYFEGVGIATEAKTLPKRLAITNRVLLIAKPILQMATNSSVGPALPEQIRTSEWHKCLKIPFCILSLMFGVPAICFNAINIFIFCKNRVTDSITACFLHLAICDFCTVEFQCIGLIFKLLFSFKVSDCENLSSYAFAAAIVYGLFLDVASATPTFIALQRGLRVA</sequence>
<evidence type="ECO:0000256" key="1">
    <source>
        <dbReference type="SAM" id="Phobius"/>
    </source>
</evidence>
<organism evidence="2 3">
    <name type="scientific">Plakobranchus ocellatus</name>
    <dbReference type="NCBI Taxonomy" id="259542"/>
    <lineage>
        <taxon>Eukaryota</taxon>
        <taxon>Metazoa</taxon>
        <taxon>Spiralia</taxon>
        <taxon>Lophotrochozoa</taxon>
        <taxon>Mollusca</taxon>
        <taxon>Gastropoda</taxon>
        <taxon>Heterobranchia</taxon>
        <taxon>Euthyneura</taxon>
        <taxon>Panpulmonata</taxon>
        <taxon>Sacoglossa</taxon>
        <taxon>Placobranchoidea</taxon>
        <taxon>Plakobranchidae</taxon>
        <taxon>Plakobranchus</taxon>
    </lineage>
</organism>
<keyword evidence="3" id="KW-1185">Reference proteome</keyword>
<keyword evidence="1" id="KW-0812">Transmembrane</keyword>
<keyword evidence="1" id="KW-0472">Membrane</keyword>
<feature type="transmembrane region" description="Helical" evidence="1">
    <location>
        <begin position="175"/>
        <end position="196"/>
    </location>
</feature>
<keyword evidence="1" id="KW-1133">Transmembrane helix</keyword>
<feature type="transmembrane region" description="Helical" evidence="1">
    <location>
        <begin position="244"/>
        <end position="269"/>
    </location>
</feature>
<dbReference type="AlphaFoldDB" id="A0AAV3XUT2"/>
<feature type="transmembrane region" description="Helical" evidence="1">
    <location>
        <begin position="208"/>
        <end position="232"/>
    </location>
</feature>
<accession>A0AAV3XUT2</accession>
<dbReference type="EMBL" id="BLXT01000063">
    <property type="protein sequence ID" value="GFN74251.1"/>
    <property type="molecule type" value="Genomic_DNA"/>
</dbReference>
<evidence type="ECO:0008006" key="4">
    <source>
        <dbReference type="Google" id="ProtNLM"/>
    </source>
</evidence>
<comment type="caution">
    <text evidence="2">The sequence shown here is derived from an EMBL/GenBank/DDBJ whole genome shotgun (WGS) entry which is preliminary data.</text>
</comment>
<proteinExistence type="predicted"/>
<evidence type="ECO:0000313" key="3">
    <source>
        <dbReference type="Proteomes" id="UP000735302"/>
    </source>
</evidence>